<evidence type="ECO:0000313" key="14">
    <source>
        <dbReference type="EMBL" id="MBB6067183.1"/>
    </source>
</evidence>
<reference evidence="18" key="5">
    <citation type="submission" date="2021-03" db="EMBL/GenBank/DDBJ databases">
        <title>Genomic Encyclopedia of Type Strains, Phase IV (KMG-IV): sequencing the most valuable type-strain genomes for metagenomic binning, comparative biology and taxonomic classification.</title>
        <authorList>
            <person name="Goeker M."/>
        </authorList>
    </citation>
    <scope>NUCLEOTIDE SEQUENCE</scope>
    <source>
        <strain evidence="18">DSM 2771</strain>
    </source>
</reference>
<dbReference type="KEGG" id="mmad:MMJJ_14060"/>
<keyword evidence="5 6" id="KW-0687">Ribonucleoprotein</keyword>
<reference evidence="19" key="1">
    <citation type="journal article" date="2018" name="Genome Announc.">
        <title>Complete Genome Sequence of the Methanococcus maripaludis Type Strain JJ (DSM 2067), a Model for Selenoprotein Synthesis in Archaea.</title>
        <authorList>
            <person name="Poehlein A."/>
            <person name="Heym D."/>
            <person name="Quitzke V."/>
            <person name="Fersch J."/>
            <person name="Daniel R."/>
            <person name="Rother M."/>
        </authorList>
    </citation>
    <scope>NUCLEOTIDE SEQUENCE [LARGE SCALE GENOMIC DNA]</scope>
    <source>
        <strain evidence="19">DSM 2067</strain>
    </source>
</reference>
<reference evidence="20 21" key="3">
    <citation type="submission" date="2020-07" db="EMBL/GenBank/DDBJ databases">
        <title>Genomic Encyclopedia of Type Strains, Phase IV (KMG-V): Genome sequencing to study the core and pangenomes of soil and plant-associated prokaryotes.</title>
        <authorList>
            <person name="Whitman W."/>
        </authorList>
    </citation>
    <scope>NUCLEOTIDE SEQUENCE [LARGE SCALE GENOMIC DNA]</scope>
    <source>
        <strain evidence="11 21">A1</strain>
        <strain evidence="12 20">C12</strain>
        <strain evidence="13 22">C13</strain>
        <strain evidence="15 24">D1</strain>
        <strain evidence="14 23">DSM 7078</strain>
        <strain evidence="17">RC</strain>
    </source>
</reference>
<reference evidence="10" key="2">
    <citation type="submission" date="2018-02" db="EMBL/GenBank/DDBJ databases">
        <title>Complete genome sequence of the Methanococcus maripaludis type strain JJ (DSM 2067), a model for selenoprotein synthesis in Archaea.</title>
        <authorList>
            <person name="Poehlein A."/>
            <person name="Heym D."/>
            <person name="Quitzke V."/>
            <person name="Fersch J."/>
            <person name="Daniel R."/>
            <person name="Rother M."/>
        </authorList>
    </citation>
    <scope>NUCLEOTIDE SEQUENCE [LARGE SCALE GENOMIC DNA]</scope>
    <source>
        <strain evidence="10">DSM 2067</strain>
    </source>
</reference>
<comment type="function">
    <text evidence="6">Forms part of the ribosomal stalk which helps the ribosome interact with GTP-bound translation factors.</text>
</comment>
<dbReference type="EMBL" id="JACDUH010000001">
    <property type="protein sequence ID" value="MBA2850163.1"/>
    <property type="molecule type" value="Genomic_DNA"/>
</dbReference>
<dbReference type="InterPro" id="IPR036796">
    <property type="entry name" value="Ribosomal_uL11_N_sf"/>
</dbReference>
<dbReference type="EMBL" id="JACCQJ010000001">
    <property type="protein sequence ID" value="MBG0769028.1"/>
    <property type="molecule type" value="Genomic_DNA"/>
</dbReference>
<evidence type="ECO:0000313" key="16">
    <source>
        <dbReference type="EMBL" id="MBG0769028.1"/>
    </source>
</evidence>
<dbReference type="CDD" id="cd00349">
    <property type="entry name" value="Ribosomal_L11"/>
    <property type="match status" value="1"/>
</dbReference>
<feature type="domain" description="Large ribosomal subunit protein uL11 N-terminal" evidence="9">
    <location>
        <begin position="6"/>
        <end position="62"/>
    </location>
</feature>
<dbReference type="RefSeq" id="WP_011171377.1">
    <property type="nucleotide sequence ID" value="NZ_BAAABJ010000001.1"/>
</dbReference>
<dbReference type="PANTHER" id="PTHR11661">
    <property type="entry name" value="60S RIBOSOMAL PROTEIN L12"/>
    <property type="match status" value="1"/>
</dbReference>
<dbReference type="SMR" id="A0A2L1CBR6"/>
<evidence type="ECO:0000313" key="24">
    <source>
        <dbReference type="Proteomes" id="UP000590564"/>
    </source>
</evidence>
<dbReference type="Proteomes" id="UP000567099">
    <property type="component" value="Unassembled WGS sequence"/>
</dbReference>
<dbReference type="SMART" id="SM00649">
    <property type="entry name" value="RL11"/>
    <property type="match status" value="1"/>
</dbReference>
<proteinExistence type="inferred from homology"/>
<evidence type="ECO:0000313" key="12">
    <source>
        <dbReference type="EMBL" id="MBA2857596.1"/>
    </source>
</evidence>
<dbReference type="OMA" id="CKQFNAK"/>
<dbReference type="Proteomes" id="UP000564425">
    <property type="component" value="Unassembled WGS sequence"/>
</dbReference>
<dbReference type="GO" id="GO:0003735">
    <property type="term" value="F:structural constituent of ribosome"/>
    <property type="evidence" value="ECO:0007669"/>
    <property type="project" value="InterPro"/>
</dbReference>
<comment type="subunit">
    <text evidence="6">Part of the ribosomal stalk of the 50S ribosomal subunit. Interacts with L10 and the large rRNA to form the base of the stalk. L10 forms an elongated spine to which L12 dimers bind in a sequential fashion forming a multimeric L10(L12)X complex.</text>
</comment>
<gene>
    <name evidence="10" type="primary">rplK</name>
    <name evidence="6" type="synonym">rpl11</name>
    <name evidence="16" type="ORF">H0S71_03865</name>
    <name evidence="17" type="ORF">HNP85_001145</name>
    <name evidence="11" type="ORF">HNP86_000294</name>
    <name evidence="12" type="ORF">HNP93_000297</name>
    <name evidence="13" type="ORF">HNP94_000294</name>
    <name evidence="15" type="ORF">HNP96_000723</name>
    <name evidence="14" type="ORF">HNP97_000673</name>
    <name evidence="18" type="ORF">J2745_001400</name>
    <name evidence="10" type="ORF">MMJJ_14060</name>
</gene>
<sequence>MAEQVVEILVSGGKATAGPPLGPAIGPLGVNIMQVVQKINNMTKDYEGMSVPVKVIVDTDKRTFEVEVGIPPASALIKKEIGIEKGSQEPKHQVAGNITMEQIVKIAKMKQDAMLAYNLKNASKEVVGTCVSVGISVEGMTPSEAQKAIDAGQFDSYFN</sequence>
<dbReference type="Pfam" id="PF00298">
    <property type="entry name" value="Ribosomal_L11"/>
    <property type="match status" value="1"/>
</dbReference>
<keyword evidence="3 6" id="KW-0694">RNA-binding</keyword>
<dbReference type="SUPFAM" id="SSF54747">
    <property type="entry name" value="Ribosomal L11/L12e N-terminal domain"/>
    <property type="match status" value="1"/>
</dbReference>
<evidence type="ECO:0000313" key="20">
    <source>
        <dbReference type="Proteomes" id="UP000558015"/>
    </source>
</evidence>
<evidence type="ECO:0000313" key="15">
    <source>
        <dbReference type="EMBL" id="MBB6496702.1"/>
    </source>
</evidence>
<dbReference type="GO" id="GO:0006412">
    <property type="term" value="P:translation"/>
    <property type="evidence" value="ECO:0007669"/>
    <property type="project" value="UniProtKB-UniRule"/>
</dbReference>
<accession>A0A2L1CBR6</accession>
<evidence type="ECO:0000313" key="23">
    <source>
        <dbReference type="Proteomes" id="UP000584706"/>
    </source>
</evidence>
<dbReference type="Proteomes" id="UP000742560">
    <property type="component" value="Unassembled WGS sequence"/>
</dbReference>
<protein>
    <recommendedName>
        <fullName evidence="6">Large ribosomal subunit protein uL11</fullName>
    </recommendedName>
</protein>
<evidence type="ECO:0000313" key="17">
    <source>
        <dbReference type="EMBL" id="MBM7409473.1"/>
    </source>
</evidence>
<evidence type="ECO:0000313" key="18">
    <source>
        <dbReference type="EMBL" id="MBP2219893.1"/>
    </source>
</evidence>
<dbReference type="Proteomes" id="UP000584706">
    <property type="component" value="Unassembled WGS sequence"/>
</dbReference>
<dbReference type="AlphaFoldDB" id="A0A2L1CBR6"/>
<dbReference type="Proteomes" id="UP000590564">
    <property type="component" value="Unassembled WGS sequence"/>
</dbReference>
<dbReference type="NCBIfam" id="NF002232">
    <property type="entry name" value="PRK01143.1"/>
    <property type="match status" value="1"/>
</dbReference>
<dbReference type="HAMAP" id="MF_00736">
    <property type="entry name" value="Ribosomal_uL11"/>
    <property type="match status" value="1"/>
</dbReference>
<dbReference type="InterPro" id="IPR036769">
    <property type="entry name" value="Ribosomal_uL11_C_sf"/>
</dbReference>
<evidence type="ECO:0000313" key="13">
    <source>
        <dbReference type="EMBL" id="MBA2863294.1"/>
    </source>
</evidence>
<comment type="similarity">
    <text evidence="1 6 7">Belongs to the universal ribosomal protein uL11 family.</text>
</comment>
<evidence type="ECO:0000313" key="11">
    <source>
        <dbReference type="EMBL" id="MBA2850163.1"/>
    </source>
</evidence>
<evidence type="ECO:0000313" key="10">
    <source>
        <dbReference type="EMBL" id="AVB76784.1"/>
    </source>
</evidence>
<dbReference type="Proteomes" id="UP000239462">
    <property type="component" value="Chromosome"/>
</dbReference>
<dbReference type="Proteomes" id="UP000722095">
    <property type="component" value="Unassembled WGS sequence"/>
</dbReference>
<evidence type="ECO:0000256" key="2">
    <source>
        <dbReference type="ARBA" id="ARBA00022730"/>
    </source>
</evidence>
<dbReference type="Gene3D" id="3.30.1550.10">
    <property type="entry name" value="Ribosomal protein L11/L12, N-terminal domain"/>
    <property type="match status" value="1"/>
</dbReference>
<dbReference type="Proteomes" id="UP000714405">
    <property type="component" value="Unassembled WGS sequence"/>
</dbReference>
<dbReference type="InterPro" id="IPR000911">
    <property type="entry name" value="Ribosomal_uL11"/>
</dbReference>
<evidence type="ECO:0000313" key="22">
    <source>
        <dbReference type="Proteomes" id="UP000567099"/>
    </source>
</evidence>
<dbReference type="Proteomes" id="UP000558015">
    <property type="component" value="Unassembled WGS sequence"/>
</dbReference>
<dbReference type="GeneID" id="10983008"/>
<dbReference type="Gene3D" id="1.10.10.250">
    <property type="entry name" value="Ribosomal protein L11, C-terminal domain"/>
    <property type="match status" value="1"/>
</dbReference>
<dbReference type="InterPro" id="IPR020783">
    <property type="entry name" value="Ribosomal_uL11_C"/>
</dbReference>
<dbReference type="EMBL" id="JACHED010000001">
    <property type="protein sequence ID" value="MBB6496702.1"/>
    <property type="molecule type" value="Genomic_DNA"/>
</dbReference>
<keyword evidence="4 6" id="KW-0689">Ribosomal protein</keyword>
<evidence type="ECO:0000313" key="19">
    <source>
        <dbReference type="Proteomes" id="UP000239462"/>
    </source>
</evidence>
<evidence type="ECO:0000256" key="3">
    <source>
        <dbReference type="ARBA" id="ARBA00022884"/>
    </source>
</evidence>
<feature type="domain" description="Large ribosomal subunit protein uL11 C-terminal" evidence="8">
    <location>
        <begin position="70"/>
        <end position="137"/>
    </location>
</feature>
<dbReference type="InterPro" id="IPR020785">
    <property type="entry name" value="Ribosomal_uL11_CS"/>
</dbReference>
<dbReference type="Pfam" id="PF03946">
    <property type="entry name" value="Ribosomal_L11_N"/>
    <property type="match status" value="1"/>
</dbReference>
<name>A0A2L1CBR6_METMI</name>
<dbReference type="SUPFAM" id="SSF46906">
    <property type="entry name" value="Ribosomal protein L11, C-terminal domain"/>
    <property type="match status" value="1"/>
</dbReference>
<dbReference type="EMBL" id="JACDUO010000001">
    <property type="protein sequence ID" value="MBA2863294.1"/>
    <property type="molecule type" value="Genomic_DNA"/>
</dbReference>
<organism evidence="10 19">
    <name type="scientific">Methanococcus maripaludis</name>
    <name type="common">Methanococcus deltae</name>
    <dbReference type="NCBI Taxonomy" id="39152"/>
    <lineage>
        <taxon>Archaea</taxon>
        <taxon>Methanobacteriati</taxon>
        <taxon>Methanobacteriota</taxon>
        <taxon>Methanomada group</taxon>
        <taxon>Methanococci</taxon>
        <taxon>Methanococcales</taxon>
        <taxon>Methanococcaceae</taxon>
        <taxon>Methanococcus</taxon>
    </lineage>
</organism>
<evidence type="ECO:0000313" key="21">
    <source>
        <dbReference type="Proteomes" id="UP000564425"/>
    </source>
</evidence>
<dbReference type="GO" id="GO:0015934">
    <property type="term" value="C:large ribosomal subunit"/>
    <property type="evidence" value="ECO:0007669"/>
    <property type="project" value="TreeGrafter"/>
</dbReference>
<dbReference type="InterPro" id="IPR020784">
    <property type="entry name" value="Ribosomal_uL11_N"/>
</dbReference>
<reference evidence="16" key="4">
    <citation type="submission" date="2020-07" db="EMBL/GenBank/DDBJ databases">
        <title>Severe corrosion of carbon steel in oil field produced water can be linked to methanogenic archaea containing a special type of NiFe hydrogenase.</title>
        <authorList>
            <person name="Lahme S."/>
            <person name="Mand J."/>
            <person name="Longwell J."/>
            <person name="Smith R."/>
            <person name="Enning D."/>
        </authorList>
    </citation>
    <scope>NUCLEOTIDE SEQUENCE</scope>
    <source>
        <strain evidence="16">MIC098Bin5</strain>
    </source>
</reference>
<keyword evidence="2 6" id="KW-0699">rRNA-binding</keyword>
<dbReference type="EMBL" id="JAFBBC010000001">
    <property type="protein sequence ID" value="MBM7409473.1"/>
    <property type="molecule type" value="Genomic_DNA"/>
</dbReference>
<evidence type="ECO:0000256" key="1">
    <source>
        <dbReference type="ARBA" id="ARBA00010537"/>
    </source>
</evidence>
<evidence type="ECO:0000256" key="5">
    <source>
        <dbReference type="ARBA" id="ARBA00023274"/>
    </source>
</evidence>
<dbReference type="EMBL" id="CP026606">
    <property type="protein sequence ID" value="AVB76784.1"/>
    <property type="molecule type" value="Genomic_DNA"/>
</dbReference>
<evidence type="ECO:0000259" key="9">
    <source>
        <dbReference type="Pfam" id="PF03946"/>
    </source>
</evidence>
<dbReference type="GO" id="GO:0070180">
    <property type="term" value="F:large ribosomal subunit rRNA binding"/>
    <property type="evidence" value="ECO:0007669"/>
    <property type="project" value="UniProtKB-UniRule"/>
</dbReference>
<dbReference type="EMBL" id="JACHIQ010000001">
    <property type="protein sequence ID" value="MBB6067183.1"/>
    <property type="molecule type" value="Genomic_DNA"/>
</dbReference>
<dbReference type="FunFam" id="3.30.1550.10:FF:000007">
    <property type="entry name" value="50S ribosomal protein L11"/>
    <property type="match status" value="1"/>
</dbReference>
<evidence type="ECO:0000259" key="8">
    <source>
        <dbReference type="Pfam" id="PF00298"/>
    </source>
</evidence>
<evidence type="ECO:0000256" key="6">
    <source>
        <dbReference type="HAMAP-Rule" id="MF_00736"/>
    </source>
</evidence>
<dbReference type="EMBL" id="JACDUN010000001">
    <property type="protein sequence ID" value="MBA2857596.1"/>
    <property type="molecule type" value="Genomic_DNA"/>
</dbReference>
<dbReference type="EMBL" id="JAGINF010000005">
    <property type="protein sequence ID" value="MBP2219893.1"/>
    <property type="molecule type" value="Genomic_DNA"/>
</dbReference>
<dbReference type="PROSITE" id="PS00359">
    <property type="entry name" value="RIBOSOMAL_L11"/>
    <property type="match status" value="1"/>
</dbReference>
<evidence type="ECO:0000256" key="4">
    <source>
        <dbReference type="ARBA" id="ARBA00022980"/>
    </source>
</evidence>
<evidence type="ECO:0000256" key="7">
    <source>
        <dbReference type="RuleBase" id="RU003978"/>
    </source>
</evidence>
<dbReference type="PANTHER" id="PTHR11661:SF1">
    <property type="entry name" value="LARGE RIBOSOMAL SUBUNIT PROTEIN UL11M"/>
    <property type="match status" value="1"/>
</dbReference>